<dbReference type="GO" id="GO:0016514">
    <property type="term" value="C:SWI/SNF complex"/>
    <property type="evidence" value="ECO:0007669"/>
    <property type="project" value="TreeGrafter"/>
</dbReference>
<feature type="compositionally biased region" description="Basic and acidic residues" evidence="1">
    <location>
        <begin position="1089"/>
        <end position="1102"/>
    </location>
</feature>
<feature type="compositionally biased region" description="Low complexity" evidence="1">
    <location>
        <begin position="989"/>
        <end position="999"/>
    </location>
</feature>
<dbReference type="PANTHER" id="PTHR15572">
    <property type="entry name" value="GLIOMA TUMOR SUPPRESSOR CANDIDATE REGION GENE 1"/>
    <property type="match status" value="1"/>
</dbReference>
<evidence type="ECO:0000313" key="3">
    <source>
        <dbReference type="Ensembl" id="ENSCCRP00010091399.1"/>
    </source>
</evidence>
<keyword evidence="4" id="KW-1185">Reference proteome</keyword>
<feature type="domain" description="GLTSCR protein conserved" evidence="2">
    <location>
        <begin position="870"/>
        <end position="971"/>
    </location>
</feature>
<feature type="region of interest" description="Disordered" evidence="1">
    <location>
        <begin position="616"/>
        <end position="647"/>
    </location>
</feature>
<dbReference type="GO" id="GO:0045893">
    <property type="term" value="P:positive regulation of DNA-templated transcription"/>
    <property type="evidence" value="ECO:0007669"/>
    <property type="project" value="TreeGrafter"/>
</dbReference>
<reference evidence="3" key="2">
    <citation type="submission" date="2025-09" db="UniProtKB">
        <authorList>
            <consortium name="Ensembl"/>
        </authorList>
    </citation>
    <scope>IDENTIFICATION</scope>
</reference>
<sequence length="1217" mass="132028">MLKHNLICYKFDHNIVIPIKLLFCLVEMEDEDGTCLFDVLCDPQALNDFLHGTNELPSGDLLINSSSGEPSLFTDTPSPASLLADDDCSQDTPVSGCVDLSFLEEALLASPGSSLGSGGPEVQEDPNVQLVEQQKESEEIWDFLQQSLQEANITEDTLALEAGLAQTVETLQFGLSGTSLPLPSTPYFPKQLTLPGLSSLPKDTQTAVEPPQPSLLAVGPGCPSLKPPGTQLISLLPGNVFPTPPLEASFSINSTQSTSMIIQKTLPTRQMLASTVRTITPSGFMLQKTLLPIQPKLPVSIQPRLVQISPRPSGQKPLQGFAFISTNTSQSVLLSPSVGSKQSLQAQSAPSVSKPVSFNLVGKGGPIVIQPQDPFQGQRQFFLPSQTPATFSQSTSIPRCILSTPSNQVSNKPSVDSSHIVTVRPRQINFSPIFTSPTGQLTLKQGALLSGSLPIHTTPPTVFQMPTQLAGTYASQVQGQHAVVQNTVGNQTTLINNANMLIPDMTTTPVESGQSMIQSLPLVPQAQSAQISGPEGKACLTQNSVLLLPERTTEDQQEKVNKPFQESGLLLPASVEAPVAETHSLPSPVSTLPQSSPDISCTPKTVLSLSPQLITQTGEHNPLNHNQALAHPPQQYPQKPSASQDQPAATLLVQVDNHISASVGEAEDSLTSLTASETFSSLCESEEILMPTCHGSEHTDILLQSPIGQCSVKTTDTDSMKGSTTPVSDEQDPSVLIALGADPKFHGGPVMSKSPSSSLEKLFMYLEQLGQSHVLTELSRTSESTDHEYKQQYSEHDTEPTVPRNNGLISFNQRELQEKVHLGPRLLAQDKETYSTLQKNQTLTASVDPKEKKLRLTKRQHRFKQQLFLDHSAVLNPNTSAPFVSVEDALRHLLPYHTCARALPNQADFISVDKQFECVSVVLLKRIKDMLNKYRKLLLTESQQESPSAEMVMLERLFLQSERVSLVEDRRKTRREPAESFLMSRAKNSSQHSQVSSVQTGLAGCPPSPPSWTLQSDRPPGLKTYRSSSKGAIRLTIKQESGSRKVIHNSCDASHVISGFKRNYSGQLTKGGAMQGKGESLKSPLSNVAEDKNDQRPDQQNKMKLHLDMETKRTGSDSQNLSDSVATQDYIAPRVLGLLPEQCTPVLKRNKLAASVAESPSLPALVEDRELSEHLQSALDSILELQRLQGSVAGVKPKIQQPRALDQAVVSMLEGEL</sequence>
<feature type="compositionally biased region" description="Basic and acidic residues" evidence="1">
    <location>
        <begin position="969"/>
        <end position="978"/>
    </location>
</feature>
<evidence type="ECO:0000259" key="2">
    <source>
        <dbReference type="Pfam" id="PF15249"/>
    </source>
</evidence>
<feature type="region of interest" description="Disordered" evidence="1">
    <location>
        <begin position="1068"/>
        <end position="1102"/>
    </location>
</feature>
<feature type="compositionally biased region" description="Polar residues" evidence="1">
    <location>
        <begin position="616"/>
        <end position="627"/>
    </location>
</feature>
<dbReference type="Proteomes" id="UP000694427">
    <property type="component" value="Unplaced"/>
</dbReference>
<feature type="compositionally biased region" description="Polar residues" evidence="1">
    <location>
        <begin position="636"/>
        <end position="647"/>
    </location>
</feature>
<proteinExistence type="predicted"/>
<dbReference type="Pfam" id="PF15249">
    <property type="entry name" value="GLTSCR1"/>
    <property type="match status" value="1"/>
</dbReference>
<accession>A0A8C1NFC5</accession>
<protein>
    <submittedName>
        <fullName evidence="3">Si:ch211-168d23.3</fullName>
    </submittedName>
</protein>
<dbReference type="PANTHER" id="PTHR15572:SF4">
    <property type="entry name" value="GLIOMA TUMOR SUPPRESSOR CANDIDATE REGION GENE 1 PROTEIN-LIKE ISOFORM X1"/>
    <property type="match status" value="1"/>
</dbReference>
<name>A0A8C1NFC5_CYPCA</name>
<dbReference type="InterPro" id="IPR015671">
    <property type="entry name" value="GSCR1_dom"/>
</dbReference>
<evidence type="ECO:0000313" key="4">
    <source>
        <dbReference type="Proteomes" id="UP000694427"/>
    </source>
</evidence>
<feature type="region of interest" description="Disordered" evidence="1">
    <location>
        <begin position="969"/>
        <end position="1029"/>
    </location>
</feature>
<dbReference type="Ensembl" id="ENSCCRT00010101370.1">
    <property type="protein sequence ID" value="ENSCCRP00010091399.1"/>
    <property type="gene ID" value="ENSCCRG00010039960.1"/>
</dbReference>
<organism evidence="3 4">
    <name type="scientific">Cyprinus carpio</name>
    <name type="common">Common carp</name>
    <dbReference type="NCBI Taxonomy" id="7962"/>
    <lineage>
        <taxon>Eukaryota</taxon>
        <taxon>Metazoa</taxon>
        <taxon>Chordata</taxon>
        <taxon>Craniata</taxon>
        <taxon>Vertebrata</taxon>
        <taxon>Euteleostomi</taxon>
        <taxon>Actinopterygii</taxon>
        <taxon>Neopterygii</taxon>
        <taxon>Teleostei</taxon>
        <taxon>Ostariophysi</taxon>
        <taxon>Cypriniformes</taxon>
        <taxon>Cyprinidae</taxon>
        <taxon>Cyprininae</taxon>
        <taxon>Cyprinus</taxon>
    </lineage>
</organism>
<dbReference type="AlphaFoldDB" id="A0A8C1NFC5"/>
<reference evidence="3" key="1">
    <citation type="submission" date="2025-08" db="UniProtKB">
        <authorList>
            <consortium name="Ensembl"/>
        </authorList>
    </citation>
    <scope>IDENTIFICATION</scope>
</reference>
<dbReference type="InterPro" id="IPR052438">
    <property type="entry name" value="Chromatin_remod/trans_coact"/>
</dbReference>
<evidence type="ECO:0000256" key="1">
    <source>
        <dbReference type="SAM" id="MobiDB-lite"/>
    </source>
</evidence>